<dbReference type="Pfam" id="PF01726">
    <property type="entry name" value="LexA_DNA_bind"/>
    <property type="match status" value="1"/>
</dbReference>
<evidence type="ECO:0000259" key="1">
    <source>
        <dbReference type="Pfam" id="PF01726"/>
    </source>
</evidence>
<name>A0A437M7L4_9SPHN</name>
<reference evidence="2 3" key="1">
    <citation type="submission" date="2019-01" db="EMBL/GenBank/DDBJ databases">
        <authorList>
            <person name="Chen W.-M."/>
        </authorList>
    </citation>
    <scope>NUCLEOTIDE SEQUENCE [LARGE SCALE GENOMIC DNA]</scope>
    <source>
        <strain evidence="2 3">CCP-7</strain>
    </source>
</reference>
<feature type="domain" description="LexA repressor DNA-binding" evidence="1">
    <location>
        <begin position="1"/>
        <end position="58"/>
    </location>
</feature>
<dbReference type="InterPro" id="IPR006199">
    <property type="entry name" value="LexA_DNA-bd_dom"/>
</dbReference>
<proteinExistence type="predicted"/>
<keyword evidence="3" id="KW-1185">Reference proteome</keyword>
<gene>
    <name evidence="2" type="ORF">EOD43_07600</name>
</gene>
<dbReference type="InterPro" id="IPR036390">
    <property type="entry name" value="WH_DNA-bd_sf"/>
</dbReference>
<sequence>MIGLTPRQAELLAILRADPTVTMVEMAKRMGITRRWSVAGHLTALEERGYIERRPGQSPSFRLNAHHGSTPLRFISVQSLPIAGALPA</sequence>
<dbReference type="GO" id="GO:0006508">
    <property type="term" value="P:proteolysis"/>
    <property type="evidence" value="ECO:0007669"/>
    <property type="project" value="InterPro"/>
</dbReference>
<organism evidence="2 3">
    <name type="scientific">Sphingomonas crocodyli</name>
    <dbReference type="NCBI Taxonomy" id="1979270"/>
    <lineage>
        <taxon>Bacteria</taxon>
        <taxon>Pseudomonadati</taxon>
        <taxon>Pseudomonadota</taxon>
        <taxon>Alphaproteobacteria</taxon>
        <taxon>Sphingomonadales</taxon>
        <taxon>Sphingomonadaceae</taxon>
        <taxon>Sphingomonas</taxon>
    </lineage>
</organism>
<dbReference type="EMBL" id="SACN01000001">
    <property type="protein sequence ID" value="RVT93721.1"/>
    <property type="molecule type" value="Genomic_DNA"/>
</dbReference>
<dbReference type="Gene3D" id="1.10.10.10">
    <property type="entry name" value="Winged helix-like DNA-binding domain superfamily/Winged helix DNA-binding domain"/>
    <property type="match status" value="1"/>
</dbReference>
<dbReference type="InterPro" id="IPR036388">
    <property type="entry name" value="WH-like_DNA-bd_sf"/>
</dbReference>
<dbReference type="RefSeq" id="WP_127742617.1">
    <property type="nucleotide sequence ID" value="NZ_SACN01000001.1"/>
</dbReference>
<dbReference type="Proteomes" id="UP000282971">
    <property type="component" value="Unassembled WGS sequence"/>
</dbReference>
<evidence type="ECO:0000313" key="3">
    <source>
        <dbReference type="Proteomes" id="UP000282971"/>
    </source>
</evidence>
<accession>A0A437M7L4</accession>
<dbReference type="GO" id="GO:0004252">
    <property type="term" value="F:serine-type endopeptidase activity"/>
    <property type="evidence" value="ECO:0007669"/>
    <property type="project" value="InterPro"/>
</dbReference>
<dbReference type="AlphaFoldDB" id="A0A437M7L4"/>
<evidence type="ECO:0000313" key="2">
    <source>
        <dbReference type="EMBL" id="RVT93721.1"/>
    </source>
</evidence>
<dbReference type="SUPFAM" id="SSF46785">
    <property type="entry name" value="Winged helix' DNA-binding domain"/>
    <property type="match status" value="1"/>
</dbReference>
<comment type="caution">
    <text evidence="2">The sequence shown here is derived from an EMBL/GenBank/DDBJ whole genome shotgun (WGS) entry which is preliminary data.</text>
</comment>
<protein>
    <submittedName>
        <fullName evidence="2">MarR family transcriptional regulator</fullName>
    </submittedName>
</protein>
<dbReference type="OrthoDB" id="8256382at2"/>